<dbReference type="Proteomes" id="UP000189443">
    <property type="component" value="Chromosome"/>
</dbReference>
<accession>A0A1S6JKW7</accession>
<keyword evidence="3" id="KW-1185">Reference proteome</keyword>
<dbReference type="KEGG" id="spac:B1H29_34670"/>
<evidence type="ECO:0000313" key="2">
    <source>
        <dbReference type="EMBL" id="AQS72406.1"/>
    </source>
</evidence>
<dbReference type="EMBL" id="CP019724">
    <property type="protein sequence ID" value="AQS72406.1"/>
    <property type="molecule type" value="Genomic_DNA"/>
</dbReference>
<proteinExistence type="predicted"/>
<protein>
    <submittedName>
        <fullName evidence="2">Uncharacterized protein</fullName>
    </submittedName>
</protein>
<reference evidence="2 3" key="1">
    <citation type="submission" date="2017-02" db="EMBL/GenBank/DDBJ databases">
        <title>Streptomyces pactum ACT12 Genome sequencing and assembly.</title>
        <authorList>
            <person name="Xue Q."/>
            <person name="Yan X."/>
            <person name="Jia L."/>
            <person name="Yan H."/>
        </authorList>
    </citation>
    <scope>NUCLEOTIDE SEQUENCE [LARGE SCALE GENOMIC DNA]</scope>
    <source>
        <strain evidence="2 3">ACT12</strain>
    </source>
</reference>
<organism evidence="2 3">
    <name type="scientific">Streptomyces pactum</name>
    <dbReference type="NCBI Taxonomy" id="68249"/>
    <lineage>
        <taxon>Bacteria</taxon>
        <taxon>Bacillati</taxon>
        <taxon>Actinomycetota</taxon>
        <taxon>Actinomycetes</taxon>
        <taxon>Kitasatosporales</taxon>
        <taxon>Streptomycetaceae</taxon>
        <taxon>Streptomyces</taxon>
    </lineage>
</organism>
<gene>
    <name evidence="2" type="ORF">B1H29_34670</name>
</gene>
<name>A0A1S6JKW7_9ACTN</name>
<sequence length="64" mass="6699">MGGPGDTGGRGGWGHEAAPVRALREVALRAGMLGTRRGRGHPFDRCVHSVRPARPARVTSAQPS</sequence>
<dbReference type="AlphaFoldDB" id="A0A1S6JKW7"/>
<evidence type="ECO:0000256" key="1">
    <source>
        <dbReference type="SAM" id="MobiDB-lite"/>
    </source>
</evidence>
<feature type="region of interest" description="Disordered" evidence="1">
    <location>
        <begin position="35"/>
        <end position="64"/>
    </location>
</feature>
<evidence type="ECO:0000313" key="3">
    <source>
        <dbReference type="Proteomes" id="UP000189443"/>
    </source>
</evidence>